<protein>
    <recommendedName>
        <fullName evidence="4">Transposase</fullName>
    </recommendedName>
</protein>
<accession>A0A511XNI1</accession>
<evidence type="ECO:0000313" key="2">
    <source>
        <dbReference type="EMBL" id="GEN64508.1"/>
    </source>
</evidence>
<keyword evidence="3" id="KW-1185">Reference proteome</keyword>
<name>A0A511XNI1_9PROT</name>
<evidence type="ECO:0000313" key="3">
    <source>
        <dbReference type="Proteomes" id="UP000321746"/>
    </source>
</evidence>
<feature type="region of interest" description="Disordered" evidence="1">
    <location>
        <begin position="1"/>
        <end position="20"/>
    </location>
</feature>
<reference evidence="2 3" key="1">
    <citation type="submission" date="2019-07" db="EMBL/GenBank/DDBJ databases">
        <title>Whole genome shotgun sequence of Acetobacter oeni NBRC 105207.</title>
        <authorList>
            <person name="Hosoyama A."/>
            <person name="Uohara A."/>
            <person name="Ohji S."/>
            <person name="Ichikawa N."/>
        </authorList>
    </citation>
    <scope>NUCLEOTIDE SEQUENCE [LARGE SCALE GENOMIC DNA]</scope>
    <source>
        <strain evidence="2 3">NBRC 105207</strain>
    </source>
</reference>
<evidence type="ECO:0000256" key="1">
    <source>
        <dbReference type="SAM" id="MobiDB-lite"/>
    </source>
</evidence>
<dbReference type="EMBL" id="BJYG01000044">
    <property type="protein sequence ID" value="GEN64508.1"/>
    <property type="molecule type" value="Genomic_DNA"/>
</dbReference>
<proteinExistence type="predicted"/>
<sequence length="80" mass="9070">MRREREGGDRQGKPRGSRLDAHEAFIAGMIEVLKDITLNEMLARLQSECGIEIGRSMLNRWLRQHGRTFKKDRSCTGAGA</sequence>
<gene>
    <name evidence="2" type="ORF">AOE01nite_27320</name>
</gene>
<dbReference type="Proteomes" id="UP000321746">
    <property type="component" value="Unassembled WGS sequence"/>
</dbReference>
<evidence type="ECO:0008006" key="4">
    <source>
        <dbReference type="Google" id="ProtNLM"/>
    </source>
</evidence>
<comment type="caution">
    <text evidence="2">The sequence shown here is derived from an EMBL/GenBank/DDBJ whole genome shotgun (WGS) entry which is preliminary data.</text>
</comment>
<organism evidence="2 3">
    <name type="scientific">Acetobacter oeni</name>
    <dbReference type="NCBI Taxonomy" id="304077"/>
    <lineage>
        <taxon>Bacteria</taxon>
        <taxon>Pseudomonadati</taxon>
        <taxon>Pseudomonadota</taxon>
        <taxon>Alphaproteobacteria</taxon>
        <taxon>Acetobacterales</taxon>
        <taxon>Acetobacteraceae</taxon>
        <taxon>Acetobacter</taxon>
    </lineage>
</organism>
<dbReference type="AlphaFoldDB" id="A0A511XNI1"/>